<dbReference type="InterPro" id="IPR000270">
    <property type="entry name" value="PB1_dom"/>
</dbReference>
<dbReference type="SMART" id="SM00666">
    <property type="entry name" value="PB1"/>
    <property type="match status" value="1"/>
</dbReference>
<evidence type="ECO:0000256" key="1">
    <source>
        <dbReference type="SAM" id="MobiDB-lite"/>
    </source>
</evidence>
<dbReference type="PANTHER" id="PTHR31066">
    <property type="entry name" value="OS05G0427100 PROTEIN-RELATED"/>
    <property type="match status" value="1"/>
</dbReference>
<dbReference type="CDD" id="cd06410">
    <property type="entry name" value="PB1_UP2"/>
    <property type="match status" value="1"/>
</dbReference>
<dbReference type="Pfam" id="PF00564">
    <property type="entry name" value="PB1"/>
    <property type="match status" value="1"/>
</dbReference>
<dbReference type="PANTHER" id="PTHR31066:SF47">
    <property type="entry name" value="PB1 DOMAIN-CONTAINING PROTEIN"/>
    <property type="match status" value="1"/>
</dbReference>
<organism evidence="3 4">
    <name type="scientific">Dipteronia sinensis</name>
    <dbReference type="NCBI Taxonomy" id="43782"/>
    <lineage>
        <taxon>Eukaryota</taxon>
        <taxon>Viridiplantae</taxon>
        <taxon>Streptophyta</taxon>
        <taxon>Embryophyta</taxon>
        <taxon>Tracheophyta</taxon>
        <taxon>Spermatophyta</taxon>
        <taxon>Magnoliopsida</taxon>
        <taxon>eudicotyledons</taxon>
        <taxon>Gunneridae</taxon>
        <taxon>Pentapetalae</taxon>
        <taxon>rosids</taxon>
        <taxon>malvids</taxon>
        <taxon>Sapindales</taxon>
        <taxon>Sapindaceae</taxon>
        <taxon>Hippocastanoideae</taxon>
        <taxon>Acereae</taxon>
        <taxon>Dipteronia</taxon>
    </lineage>
</organism>
<dbReference type="Proteomes" id="UP001281410">
    <property type="component" value="Unassembled WGS sequence"/>
</dbReference>
<comment type="caution">
    <text evidence="3">The sequence shown here is derived from an EMBL/GenBank/DDBJ whole genome shotgun (WGS) entry which is preliminary data.</text>
</comment>
<sequence length="346" mass="38778">MTNDGGDETALSSPRSRVKFLCSHGGKILPRAVDGNLKYVGGETRVVAFPRDIKLSELMKKLSSATTTSTISDGDVVLKYQLIPEELDSLVSVRTDEDLKHMFDEYDRHESEGTPKLRAFLFPSTPVLVENQTGSVDPQVIEQRYIDAINGIVRTTGNGRLTPINASRASFSISSACSSPKSTSPESFTVETIPQEFIMVDGYQNSRLTMHKVKSSPSLYSLNNHHHQSSSPSNHHIYQHPGHHYYQNYQQHLPHSYQTHRSPPPVTLGQQDFVRTPIAHGPNPYYTRSHSSRSHFATGSYNKYGYLDESAYGLRRADRTESLPHSPRTGTMRESRGSVHNMEMMN</sequence>
<evidence type="ECO:0000313" key="4">
    <source>
        <dbReference type="Proteomes" id="UP001281410"/>
    </source>
</evidence>
<accession>A0AAE0DS86</accession>
<proteinExistence type="predicted"/>
<dbReference type="AlphaFoldDB" id="A0AAE0DS86"/>
<protein>
    <recommendedName>
        <fullName evidence="2">PB1 domain-containing protein</fullName>
    </recommendedName>
</protein>
<dbReference type="InterPro" id="IPR053198">
    <property type="entry name" value="Gynoecium_Dev_Regulator"/>
</dbReference>
<gene>
    <name evidence="3" type="ORF">Dsin_031577</name>
</gene>
<feature type="region of interest" description="Disordered" evidence="1">
    <location>
        <begin position="319"/>
        <end position="346"/>
    </location>
</feature>
<keyword evidence="4" id="KW-1185">Reference proteome</keyword>
<reference evidence="3" key="1">
    <citation type="journal article" date="2023" name="Plant J.">
        <title>Genome sequences and population genomics provide insights into the demographic history, inbreeding, and mutation load of two 'living fossil' tree species of Dipteronia.</title>
        <authorList>
            <person name="Feng Y."/>
            <person name="Comes H.P."/>
            <person name="Chen J."/>
            <person name="Zhu S."/>
            <person name="Lu R."/>
            <person name="Zhang X."/>
            <person name="Li P."/>
            <person name="Qiu J."/>
            <person name="Olsen K.M."/>
            <person name="Qiu Y."/>
        </authorList>
    </citation>
    <scope>NUCLEOTIDE SEQUENCE</scope>
    <source>
        <strain evidence="3">NBL</strain>
    </source>
</reference>
<evidence type="ECO:0000313" key="3">
    <source>
        <dbReference type="EMBL" id="KAK3184291.1"/>
    </source>
</evidence>
<dbReference type="SUPFAM" id="SSF54277">
    <property type="entry name" value="CAD &amp; PB1 domains"/>
    <property type="match status" value="1"/>
</dbReference>
<dbReference type="EMBL" id="JANJYJ010000010">
    <property type="protein sequence ID" value="KAK3184291.1"/>
    <property type="molecule type" value="Genomic_DNA"/>
</dbReference>
<evidence type="ECO:0000259" key="2">
    <source>
        <dbReference type="SMART" id="SM00666"/>
    </source>
</evidence>
<name>A0AAE0DS86_9ROSI</name>
<dbReference type="Gene3D" id="3.10.20.90">
    <property type="entry name" value="Phosphatidylinositol 3-kinase Catalytic Subunit, Chain A, domain 1"/>
    <property type="match status" value="1"/>
</dbReference>
<feature type="domain" description="PB1" evidence="2">
    <location>
        <begin position="32"/>
        <end position="124"/>
    </location>
</feature>